<proteinExistence type="inferred from homology"/>
<comment type="caution">
    <text evidence="5">The sequence shown here is derived from an EMBL/GenBank/DDBJ whole genome shotgun (WGS) entry which is preliminary data.</text>
</comment>
<dbReference type="InterPro" id="IPR011051">
    <property type="entry name" value="RmlC_Cupin_sf"/>
</dbReference>
<dbReference type="InterPro" id="IPR041602">
    <property type="entry name" value="Quercetinase_C"/>
</dbReference>
<dbReference type="EMBL" id="JALNMJ010000001">
    <property type="protein sequence ID" value="MCK7610608.1"/>
    <property type="molecule type" value="Genomic_DNA"/>
</dbReference>
<keyword evidence="6" id="KW-1185">Reference proteome</keyword>
<dbReference type="SUPFAM" id="SSF51182">
    <property type="entry name" value="RmlC-like cupins"/>
    <property type="match status" value="1"/>
</dbReference>
<dbReference type="RefSeq" id="WP_248149348.1">
    <property type="nucleotide sequence ID" value="NZ_JALNMJ010000001.1"/>
</dbReference>
<dbReference type="InterPro" id="IPR003829">
    <property type="entry name" value="Pirin_N_dom"/>
</dbReference>
<dbReference type="PANTHER" id="PTHR43212:SF3">
    <property type="entry name" value="QUERCETIN 2,3-DIOXYGENASE"/>
    <property type="match status" value="1"/>
</dbReference>
<sequence length="234" mass="25701">MNQILRPSEARGDADFGWLKSKHTFSFGSYFDPNHIGFGALRVINEDRVAPSAGFPTHPHQNMEIISYVVSGGLEHKDSLGTGSVIRPGELQRMSAGTGVRHSEYNASDKDPVHFLQIWIVPEEDGLQPSYEQKAFPEQERQNALRLIGSRDGRDGSVTIHRDVDLYASLLGADRTLAYDIKPGRKVWLQLVKGVLSVNDQQLSAGDGLGLLDAGAISLTAQETAEFLLFDLEA</sequence>
<dbReference type="Gene3D" id="2.60.120.10">
    <property type="entry name" value="Jelly Rolls"/>
    <property type="match status" value="2"/>
</dbReference>
<dbReference type="PANTHER" id="PTHR43212">
    <property type="entry name" value="QUERCETIN 2,3-DIOXYGENASE"/>
    <property type="match status" value="1"/>
</dbReference>
<reference evidence="5" key="1">
    <citation type="submission" date="2022-04" db="EMBL/GenBank/DDBJ databases">
        <title>Roseibium sp. CAU 1639 isolated from mud.</title>
        <authorList>
            <person name="Kim W."/>
        </authorList>
    </citation>
    <scope>NUCLEOTIDE SEQUENCE</scope>
    <source>
        <strain evidence="5">CAU 1639</strain>
    </source>
</reference>
<dbReference type="Proteomes" id="UP001431221">
    <property type="component" value="Unassembled WGS sequence"/>
</dbReference>
<dbReference type="CDD" id="cd20311">
    <property type="entry name" value="cupin_Yhhw_C"/>
    <property type="match status" value="1"/>
</dbReference>
<dbReference type="InterPro" id="IPR012093">
    <property type="entry name" value="Pirin"/>
</dbReference>
<name>A0ABT0GMF9_9HYPH</name>
<feature type="domain" description="Quercetin 2,3-dioxygenase C-terminal cupin" evidence="4">
    <location>
        <begin position="147"/>
        <end position="232"/>
    </location>
</feature>
<evidence type="ECO:0000313" key="6">
    <source>
        <dbReference type="Proteomes" id="UP001431221"/>
    </source>
</evidence>
<dbReference type="Pfam" id="PF17954">
    <property type="entry name" value="Pirin_C_2"/>
    <property type="match status" value="1"/>
</dbReference>
<evidence type="ECO:0000313" key="5">
    <source>
        <dbReference type="EMBL" id="MCK7610608.1"/>
    </source>
</evidence>
<dbReference type="Pfam" id="PF02678">
    <property type="entry name" value="Pirin"/>
    <property type="match status" value="1"/>
</dbReference>
<dbReference type="InterPro" id="IPR014710">
    <property type="entry name" value="RmlC-like_jellyroll"/>
</dbReference>
<organism evidence="5 6">
    <name type="scientific">Roseibium sediminicola</name>
    <dbReference type="NCBI Taxonomy" id="2933272"/>
    <lineage>
        <taxon>Bacteria</taxon>
        <taxon>Pseudomonadati</taxon>
        <taxon>Pseudomonadota</taxon>
        <taxon>Alphaproteobacteria</taxon>
        <taxon>Hyphomicrobiales</taxon>
        <taxon>Stappiaceae</taxon>
        <taxon>Roseibium</taxon>
    </lineage>
</organism>
<accession>A0ABT0GMF9</accession>
<evidence type="ECO:0000259" key="3">
    <source>
        <dbReference type="Pfam" id="PF02678"/>
    </source>
</evidence>
<protein>
    <submittedName>
        <fullName evidence="5">Pirin family protein</fullName>
    </submittedName>
</protein>
<feature type="domain" description="Pirin N-terminal" evidence="3">
    <location>
        <begin position="13"/>
        <end position="120"/>
    </location>
</feature>
<comment type="similarity">
    <text evidence="1 2">Belongs to the pirin family.</text>
</comment>
<dbReference type="CDD" id="cd02910">
    <property type="entry name" value="cupin_Yhhw_N"/>
    <property type="match status" value="1"/>
</dbReference>
<evidence type="ECO:0000256" key="1">
    <source>
        <dbReference type="ARBA" id="ARBA00008416"/>
    </source>
</evidence>
<evidence type="ECO:0000256" key="2">
    <source>
        <dbReference type="RuleBase" id="RU003457"/>
    </source>
</evidence>
<dbReference type="PIRSF" id="PIRSF006232">
    <property type="entry name" value="Pirin"/>
    <property type="match status" value="1"/>
</dbReference>
<gene>
    <name evidence="5" type="ORF">M0H32_00430</name>
</gene>
<evidence type="ECO:0000259" key="4">
    <source>
        <dbReference type="Pfam" id="PF17954"/>
    </source>
</evidence>